<evidence type="ECO:0000256" key="2">
    <source>
        <dbReference type="ARBA" id="ARBA00023125"/>
    </source>
</evidence>
<gene>
    <name evidence="5" type="ORF">DMX07_19660</name>
</gene>
<dbReference type="Gene3D" id="1.10.10.60">
    <property type="entry name" value="Homeodomain-like"/>
    <property type="match status" value="1"/>
</dbReference>
<dbReference type="EMBL" id="QJRO01000015">
    <property type="protein sequence ID" value="PYB78361.1"/>
    <property type="molecule type" value="Genomic_DNA"/>
</dbReference>
<keyword evidence="1" id="KW-0805">Transcription regulation</keyword>
<name>A0A2V4HLD5_9PSED</name>
<dbReference type="PANTHER" id="PTHR47894:SF1">
    <property type="entry name" value="HTH-TYPE TRANSCRIPTIONAL REGULATOR VQSM"/>
    <property type="match status" value="1"/>
</dbReference>
<dbReference type="GO" id="GO:0003700">
    <property type="term" value="F:DNA-binding transcription factor activity"/>
    <property type="evidence" value="ECO:0007669"/>
    <property type="project" value="InterPro"/>
</dbReference>
<reference evidence="5 6" key="1">
    <citation type="submission" date="2018-06" db="EMBL/GenBank/DDBJ databases">
        <title>Pseudomonas diversity within urban Lake Michigan freshwaters.</title>
        <authorList>
            <person name="Batrich M."/>
            <person name="Hatzopoulos T."/>
            <person name="Putonti C."/>
        </authorList>
    </citation>
    <scope>NUCLEOTIDE SEQUENCE [LARGE SCALE GENOMIC DNA]</scope>
    <source>
        <strain evidence="5 6">LBp-160603</strain>
    </source>
</reference>
<dbReference type="GO" id="GO:0005829">
    <property type="term" value="C:cytosol"/>
    <property type="evidence" value="ECO:0007669"/>
    <property type="project" value="TreeGrafter"/>
</dbReference>
<dbReference type="SMART" id="SM00342">
    <property type="entry name" value="HTH_ARAC"/>
    <property type="match status" value="1"/>
</dbReference>
<dbReference type="InterPro" id="IPR018060">
    <property type="entry name" value="HTH_AraC"/>
</dbReference>
<dbReference type="Pfam" id="PF12833">
    <property type="entry name" value="HTH_18"/>
    <property type="match status" value="1"/>
</dbReference>
<dbReference type="AlphaFoldDB" id="A0A2V4HLD5"/>
<proteinExistence type="predicted"/>
<dbReference type="InterPro" id="IPR032687">
    <property type="entry name" value="AraC-type_N"/>
</dbReference>
<evidence type="ECO:0000259" key="4">
    <source>
        <dbReference type="PROSITE" id="PS01124"/>
    </source>
</evidence>
<keyword evidence="3" id="KW-0804">Transcription</keyword>
<dbReference type="GO" id="GO:0000976">
    <property type="term" value="F:transcription cis-regulatory region binding"/>
    <property type="evidence" value="ECO:0007669"/>
    <property type="project" value="TreeGrafter"/>
</dbReference>
<keyword evidence="2" id="KW-0238">DNA-binding</keyword>
<protein>
    <recommendedName>
        <fullName evidence="4">HTH araC/xylS-type domain-containing protein</fullName>
    </recommendedName>
</protein>
<comment type="caution">
    <text evidence="5">The sequence shown here is derived from an EMBL/GenBank/DDBJ whole genome shotgun (WGS) entry which is preliminary data.</text>
</comment>
<dbReference type="SUPFAM" id="SSF46689">
    <property type="entry name" value="Homeodomain-like"/>
    <property type="match status" value="1"/>
</dbReference>
<organism evidence="5 6">
    <name type="scientific">Pseudomonas soli</name>
    <dbReference type="NCBI Taxonomy" id="1306993"/>
    <lineage>
        <taxon>Bacteria</taxon>
        <taxon>Pseudomonadati</taxon>
        <taxon>Pseudomonadota</taxon>
        <taxon>Gammaproteobacteria</taxon>
        <taxon>Pseudomonadales</taxon>
        <taxon>Pseudomonadaceae</taxon>
        <taxon>Pseudomonas</taxon>
    </lineage>
</organism>
<dbReference type="PROSITE" id="PS01124">
    <property type="entry name" value="HTH_ARAC_FAMILY_2"/>
    <property type="match status" value="1"/>
</dbReference>
<dbReference type="InterPro" id="IPR009057">
    <property type="entry name" value="Homeodomain-like_sf"/>
</dbReference>
<evidence type="ECO:0000256" key="1">
    <source>
        <dbReference type="ARBA" id="ARBA00023015"/>
    </source>
</evidence>
<feature type="domain" description="HTH araC/xylS-type" evidence="4">
    <location>
        <begin position="277"/>
        <end position="373"/>
    </location>
</feature>
<dbReference type="PANTHER" id="PTHR47894">
    <property type="entry name" value="HTH-TYPE TRANSCRIPTIONAL REGULATOR GADX"/>
    <property type="match status" value="1"/>
</dbReference>
<evidence type="ECO:0000256" key="3">
    <source>
        <dbReference type="ARBA" id="ARBA00023163"/>
    </source>
</evidence>
<evidence type="ECO:0000313" key="5">
    <source>
        <dbReference type="EMBL" id="PYB78361.1"/>
    </source>
</evidence>
<accession>A0A2V4HLD5</accession>
<evidence type="ECO:0000313" key="6">
    <source>
        <dbReference type="Proteomes" id="UP000247620"/>
    </source>
</evidence>
<dbReference type="Proteomes" id="UP000247620">
    <property type="component" value="Unassembled WGS sequence"/>
</dbReference>
<sequence>MAFGCNLYLHGRRLAAALHRALESLPKQLPRVGPMVRSTTVSAVAVLDLHDQLLNLGVVTATQLREAGVEGAKLLDQGAAASPIQEQRVDETQLLALWQFAANNTHLPHIGLLVGQNFNPATHGVLASWLCQCSRVSEALEVFQRHIALMNPSESWQYSETADALVLEITFDPGKTYPQAAIERSMSAVLRWSREMTGVELRPLACEFAFPSPAYHAHYVELFGSELRFDSERNSLHLPRDFLQHPILGASDYLRQMLESRARATLAQLQGADTLAGTVRRLILASLPDAMSIEPTCQALHVSRTTLYRRLKEEGTSFSALVTEVRRELSAELIRQGLPVATVSERLGFRDTSTFHRAFKRWFDRTPGAFRDEGLYEKS</sequence>
<dbReference type="Pfam" id="PF12625">
    <property type="entry name" value="Arabinose_bd"/>
    <property type="match status" value="1"/>
</dbReference>